<dbReference type="InterPro" id="IPR001343">
    <property type="entry name" value="Hemolysn_Ca-bd"/>
</dbReference>
<comment type="caution">
    <text evidence="2">The sequence shown here is derived from an EMBL/GenBank/DDBJ whole genome shotgun (WGS) entry which is preliminary data.</text>
</comment>
<dbReference type="Pfam" id="PF13517">
    <property type="entry name" value="FG-GAP_3"/>
    <property type="match status" value="2"/>
</dbReference>
<sequence length="452" mass="48606">MPTITGTEGTDVLSGGADADTILGLGGNDFLTGNEGNDVIDGGSGDDTITGSSGADILTGGSGVDVFRDKAAGLNGDRITDFLPGDRIQITDLNIQTATIGLNGSTITFNGNSLTVDNLGPGRLVVRGMQEGGVEIRLQGVAHNDFDGDGISDFMWRDASGTMSEWTGTKSGGFQWNSSTSFAVGNDWTMLGFGDFTGDGHNDILWRQTSTGMVQEWASIDNGGAGSFAWKVDYNLPTTQQFQTIGDFNGDGRQDVMWRTTDGTLSEWLGQVGGGFQWNPYSAFNVTNDWKVIGSGDFNNDGHDDLLWRQDNSGIVMEWLGNDQGSFAWNVNFDLPTSYHLVGTGDFNSDGVSDIMWRNSDGRLSEWLGQGNGGFQWNPNASFAVSNDWQAAGIGDYNGDGLDDIMWQTSTGHVYQWLGQLNGNVSTFAWNQAVQYDVGTNFHAQPPSDHFL</sequence>
<dbReference type="InterPro" id="IPR011049">
    <property type="entry name" value="Serralysin-like_metalloprot_C"/>
</dbReference>
<dbReference type="InterPro" id="IPR028994">
    <property type="entry name" value="Integrin_alpha_N"/>
</dbReference>
<name>A0ABP7L8R3_9SPHN</name>
<keyword evidence="1" id="KW-0732">Signal</keyword>
<dbReference type="Gene3D" id="2.150.10.10">
    <property type="entry name" value="Serralysin-like metalloprotease, C-terminal"/>
    <property type="match status" value="1"/>
</dbReference>
<dbReference type="PANTHER" id="PTHR46580">
    <property type="entry name" value="SENSOR KINASE-RELATED"/>
    <property type="match status" value="1"/>
</dbReference>
<proteinExistence type="predicted"/>
<dbReference type="Gene3D" id="2.130.10.130">
    <property type="entry name" value="Integrin alpha, N-terminal"/>
    <property type="match status" value="1"/>
</dbReference>
<dbReference type="SUPFAM" id="SSF51120">
    <property type="entry name" value="beta-Roll"/>
    <property type="match status" value="1"/>
</dbReference>
<organism evidence="2 3">
    <name type="scientific">Sphingomonas limnosediminicola</name>
    <dbReference type="NCBI Taxonomy" id="940133"/>
    <lineage>
        <taxon>Bacteria</taxon>
        <taxon>Pseudomonadati</taxon>
        <taxon>Pseudomonadota</taxon>
        <taxon>Alphaproteobacteria</taxon>
        <taxon>Sphingomonadales</taxon>
        <taxon>Sphingomonadaceae</taxon>
        <taxon>Sphingomonas</taxon>
    </lineage>
</organism>
<evidence type="ECO:0008006" key="4">
    <source>
        <dbReference type="Google" id="ProtNLM"/>
    </source>
</evidence>
<keyword evidence="3" id="KW-1185">Reference proteome</keyword>
<evidence type="ECO:0000256" key="1">
    <source>
        <dbReference type="ARBA" id="ARBA00022729"/>
    </source>
</evidence>
<protein>
    <recommendedName>
        <fullName evidence="4">Calcium-binding protein</fullName>
    </recommendedName>
</protein>
<dbReference type="Pfam" id="PF00353">
    <property type="entry name" value="HemolysinCabind"/>
    <property type="match status" value="2"/>
</dbReference>
<evidence type="ECO:0000313" key="2">
    <source>
        <dbReference type="EMBL" id="GAA3896222.1"/>
    </source>
</evidence>
<evidence type="ECO:0000313" key="3">
    <source>
        <dbReference type="Proteomes" id="UP001500827"/>
    </source>
</evidence>
<dbReference type="InterPro" id="IPR013517">
    <property type="entry name" value="FG-GAP"/>
</dbReference>
<dbReference type="PRINTS" id="PR00313">
    <property type="entry name" value="CABNDNGRPT"/>
</dbReference>
<dbReference type="SUPFAM" id="SSF69318">
    <property type="entry name" value="Integrin alpha N-terminal domain"/>
    <property type="match status" value="1"/>
</dbReference>
<dbReference type="Proteomes" id="UP001500827">
    <property type="component" value="Unassembled WGS sequence"/>
</dbReference>
<reference evidence="3" key="1">
    <citation type="journal article" date="2019" name="Int. J. Syst. Evol. Microbiol.">
        <title>The Global Catalogue of Microorganisms (GCM) 10K type strain sequencing project: providing services to taxonomists for standard genome sequencing and annotation.</title>
        <authorList>
            <consortium name="The Broad Institute Genomics Platform"/>
            <consortium name="The Broad Institute Genome Sequencing Center for Infectious Disease"/>
            <person name="Wu L."/>
            <person name="Ma J."/>
        </authorList>
    </citation>
    <scope>NUCLEOTIDE SEQUENCE [LARGE SCALE GENOMIC DNA]</scope>
    <source>
        <strain evidence="3">JCM 17543</strain>
    </source>
</reference>
<dbReference type="PROSITE" id="PS00330">
    <property type="entry name" value="HEMOLYSIN_CALCIUM"/>
    <property type="match status" value="2"/>
</dbReference>
<dbReference type="PANTHER" id="PTHR46580:SF2">
    <property type="entry name" value="MAM DOMAIN-CONTAINING PROTEIN"/>
    <property type="match status" value="1"/>
</dbReference>
<accession>A0ABP7L8R3</accession>
<dbReference type="EMBL" id="BAABBM010000001">
    <property type="protein sequence ID" value="GAA3896222.1"/>
    <property type="molecule type" value="Genomic_DNA"/>
</dbReference>
<gene>
    <name evidence="2" type="ORF">GCM10022276_14020</name>
</gene>
<dbReference type="InterPro" id="IPR018511">
    <property type="entry name" value="Hemolysin-typ_Ca-bd_CS"/>
</dbReference>